<accession>A0ABX9QCC4</accession>
<reference evidence="3 4" key="1">
    <citation type="submission" date="2018-09" db="EMBL/GenBank/DDBJ databases">
        <authorList>
            <person name="Livingstone P.G."/>
            <person name="Whitworth D.E."/>
        </authorList>
    </citation>
    <scope>NUCLEOTIDE SEQUENCE [LARGE SCALE GENOMIC DNA]</scope>
    <source>
        <strain evidence="3 4">CA031B</strain>
    </source>
</reference>
<dbReference type="RefSeq" id="WP_120536567.1">
    <property type="nucleotide sequence ID" value="NZ_RAWI01000239.1"/>
</dbReference>
<comment type="caution">
    <text evidence="3">The sequence shown here is derived from an EMBL/GenBank/DDBJ whole genome shotgun (WGS) entry which is preliminary data.</text>
</comment>
<dbReference type="EMBL" id="RAWI01000239">
    <property type="protein sequence ID" value="RKI00685.1"/>
    <property type="molecule type" value="Genomic_DNA"/>
</dbReference>
<name>A0ABX9QCC4_9BACT</name>
<keyword evidence="1" id="KW-0812">Transmembrane</keyword>
<sequence>MTLFRHPEDRIPVLMFACVFALDVTVFLTAKSWWFPVLWFGLGIIPKGWICSWNHHHQHLTMFRHAIPNRLLEIIFAFQTGVTSQAWFLHHVVGHHRNYLDQTKDESRWKRDDGTTMGEMEYSLKTMLTAYPRSFQVGRKHHPKALRLFVAMAALQVVLLAGLFWVNPYNALFVFLLPMVASLFVTVWATFFHHVDLNTAVHAEASYNILHRGYNLMTGNLGYHTAHHSRHGLHWSKLPELHAQLARDIPAHLYRQPGIPFVWRGSEAKLVLSEHEVEALAVSTAKAKAPAAAPAASGEELAA</sequence>
<dbReference type="InterPro" id="IPR005804">
    <property type="entry name" value="FA_desaturase_dom"/>
</dbReference>
<feature type="transmembrane region" description="Helical" evidence="1">
    <location>
        <begin position="12"/>
        <end position="30"/>
    </location>
</feature>
<evidence type="ECO:0000313" key="3">
    <source>
        <dbReference type="EMBL" id="RKI00685.1"/>
    </source>
</evidence>
<dbReference type="Pfam" id="PF00487">
    <property type="entry name" value="FA_desaturase"/>
    <property type="match status" value="1"/>
</dbReference>
<evidence type="ECO:0000259" key="2">
    <source>
        <dbReference type="Pfam" id="PF00487"/>
    </source>
</evidence>
<protein>
    <submittedName>
        <fullName evidence="3">Fatty acid desaturase</fullName>
    </submittedName>
</protein>
<dbReference type="Proteomes" id="UP000278907">
    <property type="component" value="Unassembled WGS sequence"/>
</dbReference>
<keyword evidence="1" id="KW-0472">Membrane</keyword>
<feature type="transmembrane region" description="Helical" evidence="1">
    <location>
        <begin position="172"/>
        <end position="192"/>
    </location>
</feature>
<proteinExistence type="predicted"/>
<evidence type="ECO:0000313" key="4">
    <source>
        <dbReference type="Proteomes" id="UP000278907"/>
    </source>
</evidence>
<feature type="transmembrane region" description="Helical" evidence="1">
    <location>
        <begin position="36"/>
        <end position="54"/>
    </location>
</feature>
<gene>
    <name evidence="3" type="ORF">D7Y13_26580</name>
</gene>
<organism evidence="3 4">
    <name type="scientific">Corallococcus praedator</name>
    <dbReference type="NCBI Taxonomy" id="2316724"/>
    <lineage>
        <taxon>Bacteria</taxon>
        <taxon>Pseudomonadati</taxon>
        <taxon>Myxococcota</taxon>
        <taxon>Myxococcia</taxon>
        <taxon>Myxococcales</taxon>
        <taxon>Cystobacterineae</taxon>
        <taxon>Myxococcaceae</taxon>
        <taxon>Corallococcus</taxon>
    </lineage>
</organism>
<keyword evidence="4" id="KW-1185">Reference proteome</keyword>
<feature type="domain" description="Fatty acid desaturase" evidence="2">
    <location>
        <begin position="32"/>
        <end position="253"/>
    </location>
</feature>
<keyword evidence="1" id="KW-1133">Transmembrane helix</keyword>
<feature type="transmembrane region" description="Helical" evidence="1">
    <location>
        <begin position="145"/>
        <end position="166"/>
    </location>
</feature>
<evidence type="ECO:0000256" key="1">
    <source>
        <dbReference type="SAM" id="Phobius"/>
    </source>
</evidence>